<keyword evidence="3" id="KW-1185">Reference proteome</keyword>
<dbReference type="PANTHER" id="PTHR47990">
    <property type="entry name" value="2-OXOGLUTARATE (2OG) AND FE(II)-DEPENDENT OXYGENASE SUPERFAMILY PROTEIN-RELATED"/>
    <property type="match status" value="1"/>
</dbReference>
<dbReference type="Proteomes" id="UP000235145">
    <property type="component" value="Unassembled WGS sequence"/>
</dbReference>
<dbReference type="InterPro" id="IPR050231">
    <property type="entry name" value="Iron_ascorbate_oxido_reductase"/>
</dbReference>
<name>A0A9R1UYY9_LACSA</name>
<dbReference type="Pfam" id="PF03171">
    <property type="entry name" value="2OG-FeII_Oxy"/>
    <property type="match status" value="1"/>
</dbReference>
<feature type="domain" description="Isopenicillin N synthase-like Fe(2+) 2OG dioxygenase" evidence="1">
    <location>
        <begin position="4"/>
        <end position="36"/>
    </location>
</feature>
<accession>A0A9R1UYY9</accession>
<reference evidence="2 3" key="1">
    <citation type="journal article" date="2017" name="Nat. Commun.">
        <title>Genome assembly with in vitro proximity ligation data and whole-genome triplication in lettuce.</title>
        <authorList>
            <person name="Reyes-Chin-Wo S."/>
            <person name="Wang Z."/>
            <person name="Yang X."/>
            <person name="Kozik A."/>
            <person name="Arikit S."/>
            <person name="Song C."/>
            <person name="Xia L."/>
            <person name="Froenicke L."/>
            <person name="Lavelle D.O."/>
            <person name="Truco M.J."/>
            <person name="Xia R."/>
            <person name="Zhu S."/>
            <person name="Xu C."/>
            <person name="Xu H."/>
            <person name="Xu X."/>
            <person name="Cox K."/>
            <person name="Korf I."/>
            <person name="Meyers B.C."/>
            <person name="Michelmore R.W."/>
        </authorList>
    </citation>
    <scope>NUCLEOTIDE SEQUENCE [LARGE SCALE GENOMIC DNA]</scope>
    <source>
        <strain evidence="3">cv. Salinas</strain>
        <tissue evidence="2">Seedlings</tissue>
    </source>
</reference>
<evidence type="ECO:0000313" key="2">
    <source>
        <dbReference type="EMBL" id="KAJ0195657.1"/>
    </source>
</evidence>
<dbReference type="Gene3D" id="2.60.120.330">
    <property type="entry name" value="B-lactam Antibiotic, Isopenicillin N Synthase, Chain"/>
    <property type="match status" value="1"/>
</dbReference>
<dbReference type="InterPro" id="IPR027443">
    <property type="entry name" value="IPNS-like_sf"/>
</dbReference>
<protein>
    <recommendedName>
        <fullName evidence="1">Isopenicillin N synthase-like Fe(2+) 2OG dioxygenase domain-containing protein</fullName>
    </recommendedName>
</protein>
<evidence type="ECO:0000259" key="1">
    <source>
        <dbReference type="Pfam" id="PF03171"/>
    </source>
</evidence>
<proteinExistence type="predicted"/>
<comment type="caution">
    <text evidence="2">The sequence shown here is derived from an EMBL/GenBank/DDBJ whole genome shotgun (WGS) entry which is preliminary data.</text>
</comment>
<sequence length="81" mass="9718">MVSFYAWSNGVFKSVEHRVIANKQFERFSTAYFLCPSFETMIESSEKSLIYKRFSFREFRQQVQDDVKRHGHKIGLSRFIL</sequence>
<dbReference type="SUPFAM" id="SSF51197">
    <property type="entry name" value="Clavaminate synthase-like"/>
    <property type="match status" value="1"/>
</dbReference>
<organism evidence="2 3">
    <name type="scientific">Lactuca sativa</name>
    <name type="common">Garden lettuce</name>
    <dbReference type="NCBI Taxonomy" id="4236"/>
    <lineage>
        <taxon>Eukaryota</taxon>
        <taxon>Viridiplantae</taxon>
        <taxon>Streptophyta</taxon>
        <taxon>Embryophyta</taxon>
        <taxon>Tracheophyta</taxon>
        <taxon>Spermatophyta</taxon>
        <taxon>Magnoliopsida</taxon>
        <taxon>eudicotyledons</taxon>
        <taxon>Gunneridae</taxon>
        <taxon>Pentapetalae</taxon>
        <taxon>asterids</taxon>
        <taxon>campanulids</taxon>
        <taxon>Asterales</taxon>
        <taxon>Asteraceae</taxon>
        <taxon>Cichorioideae</taxon>
        <taxon>Cichorieae</taxon>
        <taxon>Lactucinae</taxon>
        <taxon>Lactuca</taxon>
    </lineage>
</organism>
<dbReference type="EMBL" id="NBSK02000007">
    <property type="protein sequence ID" value="KAJ0195657.1"/>
    <property type="molecule type" value="Genomic_DNA"/>
</dbReference>
<dbReference type="InterPro" id="IPR044861">
    <property type="entry name" value="IPNS-like_FE2OG_OXY"/>
</dbReference>
<dbReference type="AlphaFoldDB" id="A0A9R1UYY9"/>
<evidence type="ECO:0000313" key="3">
    <source>
        <dbReference type="Proteomes" id="UP000235145"/>
    </source>
</evidence>
<gene>
    <name evidence="2" type="ORF">LSAT_V11C700349490</name>
</gene>